<name>A0A928VWC2_9CYAN</name>
<dbReference type="AlphaFoldDB" id="A0A928VWC2"/>
<sequence>LEPRYPGLWLRMLAASYALTEGIGRRAPKFSVSEVKLQEIVLVVTCRFLRYSASA</sequence>
<protein>
    <submittedName>
        <fullName evidence="1">Uncharacterized protein</fullName>
    </submittedName>
</protein>
<proteinExistence type="predicted"/>
<dbReference type="EMBL" id="JADEXN010000183">
    <property type="protein sequence ID" value="MBE9041346.1"/>
    <property type="molecule type" value="Genomic_DNA"/>
</dbReference>
<dbReference type="Proteomes" id="UP000621799">
    <property type="component" value="Unassembled WGS sequence"/>
</dbReference>
<evidence type="ECO:0000313" key="2">
    <source>
        <dbReference type="Proteomes" id="UP000621799"/>
    </source>
</evidence>
<accession>A0A928VWC2</accession>
<keyword evidence="2" id="KW-1185">Reference proteome</keyword>
<organism evidence="1 2">
    <name type="scientific">Zarconia navalis LEGE 11467</name>
    <dbReference type="NCBI Taxonomy" id="1828826"/>
    <lineage>
        <taxon>Bacteria</taxon>
        <taxon>Bacillati</taxon>
        <taxon>Cyanobacteriota</taxon>
        <taxon>Cyanophyceae</taxon>
        <taxon>Oscillatoriophycideae</taxon>
        <taxon>Oscillatoriales</taxon>
        <taxon>Oscillatoriales incertae sedis</taxon>
        <taxon>Zarconia</taxon>
        <taxon>Zarconia navalis</taxon>
    </lineage>
</organism>
<comment type="caution">
    <text evidence="1">The sequence shown here is derived from an EMBL/GenBank/DDBJ whole genome shotgun (WGS) entry which is preliminary data.</text>
</comment>
<gene>
    <name evidence="1" type="ORF">IQ235_11195</name>
</gene>
<feature type="non-terminal residue" evidence="1">
    <location>
        <position position="1"/>
    </location>
</feature>
<evidence type="ECO:0000313" key="1">
    <source>
        <dbReference type="EMBL" id="MBE9041346.1"/>
    </source>
</evidence>
<reference evidence="1" key="1">
    <citation type="submission" date="2020-10" db="EMBL/GenBank/DDBJ databases">
        <authorList>
            <person name="Castelo-Branco R."/>
            <person name="Eusebio N."/>
            <person name="Adriana R."/>
            <person name="Vieira A."/>
            <person name="Brugerolle De Fraissinette N."/>
            <person name="Rezende De Castro R."/>
            <person name="Schneider M.P."/>
            <person name="Vasconcelos V."/>
            <person name="Leao P.N."/>
        </authorList>
    </citation>
    <scope>NUCLEOTIDE SEQUENCE</scope>
    <source>
        <strain evidence="1">LEGE 11467</strain>
    </source>
</reference>